<evidence type="ECO:0000313" key="9">
    <source>
        <dbReference type="Proteomes" id="UP001359485"/>
    </source>
</evidence>
<dbReference type="InterPro" id="IPR001680">
    <property type="entry name" value="WD40_rpt"/>
</dbReference>
<dbReference type="PANTHER" id="PTHR10241:SF29">
    <property type="entry name" value="LETHAL(2) GIANT LARVAE PROTEIN"/>
    <property type="match status" value="1"/>
</dbReference>
<keyword evidence="3 5" id="KW-0853">WD repeat</keyword>
<feature type="region of interest" description="Disordered" evidence="6">
    <location>
        <begin position="900"/>
        <end position="953"/>
    </location>
</feature>
<dbReference type="EMBL" id="JAWJWF010000046">
    <property type="protein sequence ID" value="KAK6624625.1"/>
    <property type="molecule type" value="Genomic_DNA"/>
</dbReference>
<feature type="compositionally biased region" description="Acidic residues" evidence="6">
    <location>
        <begin position="900"/>
        <end position="931"/>
    </location>
</feature>
<organism evidence="8 9">
    <name type="scientific">Polyplax serrata</name>
    <name type="common">Common mouse louse</name>
    <dbReference type="NCBI Taxonomy" id="468196"/>
    <lineage>
        <taxon>Eukaryota</taxon>
        <taxon>Metazoa</taxon>
        <taxon>Ecdysozoa</taxon>
        <taxon>Arthropoda</taxon>
        <taxon>Hexapoda</taxon>
        <taxon>Insecta</taxon>
        <taxon>Pterygota</taxon>
        <taxon>Neoptera</taxon>
        <taxon>Paraneoptera</taxon>
        <taxon>Psocodea</taxon>
        <taxon>Troctomorpha</taxon>
        <taxon>Phthiraptera</taxon>
        <taxon>Anoplura</taxon>
        <taxon>Polyplacidae</taxon>
        <taxon>Polyplax</taxon>
    </lineage>
</organism>
<dbReference type="Gene3D" id="2.130.10.10">
    <property type="entry name" value="YVTN repeat-like/Quinoprotein amine dehydrogenase"/>
    <property type="match status" value="2"/>
</dbReference>
<proteinExistence type="inferred from homology"/>
<evidence type="ECO:0000256" key="1">
    <source>
        <dbReference type="ARBA" id="ARBA00008070"/>
    </source>
</evidence>
<dbReference type="PROSITE" id="PS50082">
    <property type="entry name" value="WD_REPEATS_2"/>
    <property type="match status" value="1"/>
</dbReference>
<dbReference type="Pfam" id="PF00400">
    <property type="entry name" value="WD40"/>
    <property type="match status" value="1"/>
</dbReference>
<accession>A0ABR1AQ61</accession>
<dbReference type="InterPro" id="IPR036322">
    <property type="entry name" value="WD40_repeat_dom_sf"/>
</dbReference>
<keyword evidence="2" id="KW-0268">Exocytosis</keyword>
<evidence type="ECO:0000256" key="3">
    <source>
        <dbReference type="ARBA" id="ARBA00022574"/>
    </source>
</evidence>
<dbReference type="InterPro" id="IPR000664">
    <property type="entry name" value="Lethal2_giant"/>
</dbReference>
<dbReference type="Proteomes" id="UP001359485">
    <property type="component" value="Unassembled WGS sequence"/>
</dbReference>
<dbReference type="SUPFAM" id="SSF50978">
    <property type="entry name" value="WD40 repeat-like"/>
    <property type="match status" value="2"/>
</dbReference>
<evidence type="ECO:0000256" key="4">
    <source>
        <dbReference type="ARBA" id="ARBA00022737"/>
    </source>
</evidence>
<feature type="region of interest" description="Disordered" evidence="6">
    <location>
        <begin position="589"/>
        <end position="643"/>
    </location>
</feature>
<feature type="domain" description="Lethal giant larvae homologue 2" evidence="7">
    <location>
        <begin position="233"/>
        <end position="328"/>
    </location>
</feature>
<keyword evidence="4" id="KW-0677">Repeat</keyword>
<sequence>MLKFIRGKAQQPSADRQRLQKELFAFRKTVHHGFPNKPTALAWDPELRLLAISTTNGMLKGRVITLCDNNSLHLWEINDGCLEEVKSQVFEGKLKKISAMCIDSSKELLLLGTEGGNVYFLNLKTFQMLDSIIYVDIVTQNLPSSYKITNPGAVEAIAEQPGNPDCILIGYTRGLIVYWDKSNPSNKKIFLNPQQLECLCWYSSGTKFISSHNDGSYAFWDLDAEDKPIEEPTTLYGPFPCKPITKLLVVENEGENLIVFSGGMPRASYSEKYTVTVFESTGKAHTVLDFTSKVIDFIYIEGEKGEPGILLVLAEEELIAVDLSNDDMKMILLPYLASLHASAVTCSYHVSDVPAHLYDMLKEAGLQQIQDVYSERKWPTLGGRTLREKEVSDTYELLLTGHEDGTVRFWDCTGVGFFPLYKFSSTPYFANDIPLSPSEDEDEWPPFKKIGTFDPYSDDPRLAVKKVWLCPKSGTLVVAGTAGHIIVATVGDETPADGQIPVRSVSIVSDRDNFVWKGHEALVPTKQPTVPSNGLQVSSILQLHPPASITAFCCSTELGLIAAGTAHGLALYDYIRMQPVVTKCTLNPNDLSGAGEGPISRRKSLKKSLRESFRRLRRGRTTKANTGDKRGQASPVRGQNIGSPVEARPVERQIEARPVDDSMGGTIRCVHIANTFLISTQSSSPTFWAGTNNGTVYAFTISMPPHQKRREADVRSQLGKEIQLKHRAPVLSVTVVDSNSLPLNKDSALPHRVLICSEEQFKVFTLPSLKPLGKLKLTAHEGCRVRKTSFAKFMNPDKRTSETCLMCLTNLGDCLVLNVPEFRRQLNAAVVPPEDVHGIYSLTFTSEGEAFYLHSSSEYQRISLSATKVTSLACRLDLPESAREKGKFSLPLFISIVSQIDEENTDEGESEDGDETEDENEKEAEEEEGEEDCKKSEDGDVKEEEESKFQKKEKILSEDVPLLNGSLMGRLKPLENGVEEDKLDFSIGDITVDSVKEHITNITSTCNDGLQEEPKNVVITKTTTTTIETNATSETKNSTECETKYFMIQDSWGMIIYDSYPLRYLTQFHHRNCLCTYHLGCLETQDGTEYLVKVEQSKREILVKPQNRAFKSDLAENLDIFRWDSKDSEKLVTELEMGQFQQKSFRDQLKKSSQVYT</sequence>
<evidence type="ECO:0000256" key="5">
    <source>
        <dbReference type="PROSITE-ProRule" id="PRU00221"/>
    </source>
</evidence>
<name>A0ABR1AQ61_POLSC</name>
<protein>
    <recommendedName>
        <fullName evidence="7">Lethal giant larvae homologue 2 domain-containing protein</fullName>
    </recommendedName>
</protein>
<feature type="compositionally biased region" description="Basic and acidic residues" evidence="6">
    <location>
        <begin position="932"/>
        <end position="953"/>
    </location>
</feature>
<evidence type="ECO:0000256" key="6">
    <source>
        <dbReference type="SAM" id="MobiDB-lite"/>
    </source>
</evidence>
<reference evidence="8 9" key="1">
    <citation type="submission" date="2023-09" db="EMBL/GenBank/DDBJ databases">
        <title>Genomes of two closely related lineages of the louse Polyplax serrata with different host specificities.</title>
        <authorList>
            <person name="Martinu J."/>
            <person name="Tarabai H."/>
            <person name="Stefka J."/>
            <person name="Hypsa V."/>
        </authorList>
    </citation>
    <scope>NUCLEOTIDE SEQUENCE [LARGE SCALE GENOMIC DNA]</scope>
    <source>
        <strain evidence="8">98ZLc_SE</strain>
    </source>
</reference>
<gene>
    <name evidence="8" type="ORF">RUM44_011484</name>
</gene>
<dbReference type="Pfam" id="PF08366">
    <property type="entry name" value="LLGL"/>
    <property type="match status" value="1"/>
</dbReference>
<evidence type="ECO:0000313" key="8">
    <source>
        <dbReference type="EMBL" id="KAK6624625.1"/>
    </source>
</evidence>
<dbReference type="InterPro" id="IPR015943">
    <property type="entry name" value="WD40/YVTN_repeat-like_dom_sf"/>
</dbReference>
<dbReference type="PRINTS" id="PR00962">
    <property type="entry name" value="LETHAL2GIANT"/>
</dbReference>
<dbReference type="PANTHER" id="PTHR10241">
    <property type="entry name" value="LETHAL 2 GIANT LARVAE PROTEIN"/>
    <property type="match status" value="1"/>
</dbReference>
<comment type="similarity">
    <text evidence="1">Belongs to the WD repeat L(2)GL family.</text>
</comment>
<keyword evidence="9" id="KW-1185">Reference proteome</keyword>
<evidence type="ECO:0000256" key="2">
    <source>
        <dbReference type="ARBA" id="ARBA00022483"/>
    </source>
</evidence>
<comment type="caution">
    <text evidence="8">The sequence shown here is derived from an EMBL/GenBank/DDBJ whole genome shotgun (WGS) entry which is preliminary data.</text>
</comment>
<dbReference type="InterPro" id="IPR013577">
    <property type="entry name" value="LLGL2"/>
</dbReference>
<dbReference type="SMART" id="SM00320">
    <property type="entry name" value="WD40"/>
    <property type="match status" value="6"/>
</dbReference>
<feature type="repeat" description="WD" evidence="5">
    <location>
        <begin position="397"/>
        <end position="411"/>
    </location>
</feature>
<evidence type="ECO:0000259" key="7">
    <source>
        <dbReference type="Pfam" id="PF08366"/>
    </source>
</evidence>